<dbReference type="PANTHER" id="PTHR47926">
    <property type="entry name" value="PENTATRICOPEPTIDE REPEAT-CONTAINING PROTEIN"/>
    <property type="match status" value="1"/>
</dbReference>
<evidence type="ECO:0008006" key="5">
    <source>
        <dbReference type="Google" id="ProtNLM"/>
    </source>
</evidence>
<feature type="repeat" description="PPR" evidence="2">
    <location>
        <begin position="84"/>
        <end position="118"/>
    </location>
</feature>
<dbReference type="HOGENOM" id="CLU_002706_21_0_1"/>
<dbReference type="NCBIfam" id="TIGR00756">
    <property type="entry name" value="PPR"/>
    <property type="match status" value="2"/>
</dbReference>
<dbReference type="GO" id="GO:0009451">
    <property type="term" value="P:RNA modification"/>
    <property type="evidence" value="ECO:0007669"/>
    <property type="project" value="InterPro"/>
</dbReference>
<dbReference type="InterPro" id="IPR002885">
    <property type="entry name" value="PPR_rpt"/>
</dbReference>
<name>W1P7F0_AMBTC</name>
<dbReference type="InterPro" id="IPR046960">
    <property type="entry name" value="PPR_At4g14850-like_plant"/>
</dbReference>
<organism evidence="3 4">
    <name type="scientific">Amborella trichopoda</name>
    <dbReference type="NCBI Taxonomy" id="13333"/>
    <lineage>
        <taxon>Eukaryota</taxon>
        <taxon>Viridiplantae</taxon>
        <taxon>Streptophyta</taxon>
        <taxon>Embryophyta</taxon>
        <taxon>Tracheophyta</taxon>
        <taxon>Spermatophyta</taxon>
        <taxon>Magnoliopsida</taxon>
        <taxon>Amborellales</taxon>
        <taxon>Amborellaceae</taxon>
        <taxon>Amborella</taxon>
    </lineage>
</organism>
<evidence type="ECO:0000256" key="1">
    <source>
        <dbReference type="ARBA" id="ARBA00022737"/>
    </source>
</evidence>
<dbReference type="eggNOG" id="KOG4197">
    <property type="taxonomic scope" value="Eukaryota"/>
</dbReference>
<dbReference type="InterPro" id="IPR011990">
    <property type="entry name" value="TPR-like_helical_dom_sf"/>
</dbReference>
<dbReference type="Pfam" id="PF13041">
    <property type="entry name" value="PPR_2"/>
    <property type="match status" value="1"/>
</dbReference>
<dbReference type="Gene3D" id="1.25.40.10">
    <property type="entry name" value="Tetratricopeptide repeat domain"/>
    <property type="match status" value="2"/>
</dbReference>
<dbReference type="PANTHER" id="PTHR47926:SF384">
    <property type="entry name" value="DYW DOMAIN-CONTAINING PROTEIN"/>
    <property type="match status" value="1"/>
</dbReference>
<dbReference type="FunFam" id="1.25.40.10:FF:000470">
    <property type="entry name" value="Pentatricopeptide repeat-containing protein At5g66520"/>
    <property type="match status" value="1"/>
</dbReference>
<dbReference type="GO" id="GO:0003723">
    <property type="term" value="F:RNA binding"/>
    <property type="evidence" value="ECO:0007669"/>
    <property type="project" value="InterPro"/>
</dbReference>
<keyword evidence="1" id="KW-0677">Repeat</keyword>
<protein>
    <recommendedName>
        <fullName evidence="5">Pentatricopeptide repeat-containing protein</fullName>
    </recommendedName>
</protein>
<sequence length="247" mass="28095">MSSSTLPNPPSLQPKISTHQSKTLFLLQLCKSTNEATQVHAQLFKSGQILQTFHASKMAEFYAISNPGNIAYAEKIINHIREPNTFILNTVIRGHLERENPEKAMDLYHKMLPYGPKPDNYTFTFLLKACTQLSIAYFGEQLHSNIVKFGLCSDPFIRSKLIHLYANSGRVLDARKVFDGTHHSELDIVSWNSLLEGYAICGEGELAQRLFDEMPNRDVVSWNTMIALHVEKCLCWTIEKDQVASHW</sequence>
<reference evidence="4" key="1">
    <citation type="journal article" date="2013" name="Science">
        <title>The Amborella genome and the evolution of flowering plants.</title>
        <authorList>
            <consortium name="Amborella Genome Project"/>
        </authorList>
    </citation>
    <scope>NUCLEOTIDE SEQUENCE [LARGE SCALE GENOMIC DNA]</scope>
</reference>
<dbReference type="Pfam" id="PF01535">
    <property type="entry name" value="PPR"/>
    <property type="match status" value="1"/>
</dbReference>
<dbReference type="EMBL" id="KI393980">
    <property type="protein sequence ID" value="ERN05802.1"/>
    <property type="molecule type" value="Genomic_DNA"/>
</dbReference>
<keyword evidence="4" id="KW-1185">Reference proteome</keyword>
<dbReference type="Proteomes" id="UP000017836">
    <property type="component" value="Unassembled WGS sequence"/>
</dbReference>
<evidence type="ECO:0000256" key="2">
    <source>
        <dbReference type="PROSITE-ProRule" id="PRU00708"/>
    </source>
</evidence>
<dbReference type="Gramene" id="ERN05802">
    <property type="protein sequence ID" value="ERN05802"/>
    <property type="gene ID" value="AMTR_s00006p00257590"/>
</dbReference>
<dbReference type="AlphaFoldDB" id="W1P7F0"/>
<gene>
    <name evidence="3" type="ORF">AMTR_s00006p00257590</name>
</gene>
<dbReference type="OMA" id="NHIREPN"/>
<evidence type="ECO:0000313" key="4">
    <source>
        <dbReference type="Proteomes" id="UP000017836"/>
    </source>
</evidence>
<evidence type="ECO:0000313" key="3">
    <source>
        <dbReference type="EMBL" id="ERN05802.1"/>
    </source>
</evidence>
<proteinExistence type="predicted"/>
<dbReference type="PROSITE" id="PS51375">
    <property type="entry name" value="PPR"/>
    <property type="match status" value="2"/>
</dbReference>
<feature type="repeat" description="PPR" evidence="2">
    <location>
        <begin position="187"/>
        <end position="221"/>
    </location>
</feature>
<accession>W1P7F0</accession>